<proteinExistence type="predicted"/>
<gene>
    <name evidence="1" type="ORF">PoB_007661100</name>
</gene>
<organism evidence="1 2">
    <name type="scientific">Plakobranchus ocellatus</name>
    <dbReference type="NCBI Taxonomy" id="259542"/>
    <lineage>
        <taxon>Eukaryota</taxon>
        <taxon>Metazoa</taxon>
        <taxon>Spiralia</taxon>
        <taxon>Lophotrochozoa</taxon>
        <taxon>Mollusca</taxon>
        <taxon>Gastropoda</taxon>
        <taxon>Heterobranchia</taxon>
        <taxon>Euthyneura</taxon>
        <taxon>Panpulmonata</taxon>
        <taxon>Sacoglossa</taxon>
        <taxon>Placobranchoidea</taxon>
        <taxon>Plakobranchidae</taxon>
        <taxon>Plakobranchus</taxon>
    </lineage>
</organism>
<name>A0AAV4E198_9GAST</name>
<keyword evidence="2" id="KW-1185">Reference proteome</keyword>
<accession>A0AAV4E198</accession>
<dbReference type="AlphaFoldDB" id="A0AAV4E198"/>
<comment type="caution">
    <text evidence="1">The sequence shown here is derived from an EMBL/GenBank/DDBJ whole genome shotgun (WGS) entry which is preliminary data.</text>
</comment>
<evidence type="ECO:0000313" key="2">
    <source>
        <dbReference type="Proteomes" id="UP000735302"/>
    </source>
</evidence>
<dbReference type="Proteomes" id="UP000735302">
    <property type="component" value="Unassembled WGS sequence"/>
</dbReference>
<evidence type="ECO:0000313" key="1">
    <source>
        <dbReference type="EMBL" id="GFO50106.1"/>
    </source>
</evidence>
<reference evidence="1 2" key="1">
    <citation type="journal article" date="2021" name="Elife">
        <title>Chloroplast acquisition without the gene transfer in kleptoplastic sea slugs, Plakobranchus ocellatus.</title>
        <authorList>
            <person name="Maeda T."/>
            <person name="Takahashi S."/>
            <person name="Yoshida T."/>
            <person name="Shimamura S."/>
            <person name="Takaki Y."/>
            <person name="Nagai Y."/>
            <person name="Toyoda A."/>
            <person name="Suzuki Y."/>
            <person name="Arimoto A."/>
            <person name="Ishii H."/>
            <person name="Satoh N."/>
            <person name="Nishiyama T."/>
            <person name="Hasebe M."/>
            <person name="Maruyama T."/>
            <person name="Minagawa J."/>
            <person name="Obokata J."/>
            <person name="Shigenobu S."/>
        </authorList>
    </citation>
    <scope>NUCLEOTIDE SEQUENCE [LARGE SCALE GENOMIC DNA]</scope>
</reference>
<protein>
    <submittedName>
        <fullName evidence="1">Uncharacterized protein</fullName>
    </submittedName>
</protein>
<dbReference type="EMBL" id="BLXT01008584">
    <property type="protein sequence ID" value="GFO50106.1"/>
    <property type="molecule type" value="Genomic_DNA"/>
</dbReference>
<sequence length="164" mass="17958">MKAEMVWLRVADIGSLLNPQISPENVEQCGRCSEYCPRVECHMGLAILGAEGEKHRSQFGEGEMKDSDHLNLPTMSWKDIGPSAGLDTQRRLNRVHLPNTIATVFACLLSGESSAGRGRERAASPALLDCGRPQPEGVIIPTRDVTATKDRRAAKRLYQGFSVV</sequence>